<accession>A0ABV7SY41</accession>
<evidence type="ECO:0000313" key="1">
    <source>
        <dbReference type="EMBL" id="MFC3581443.1"/>
    </source>
</evidence>
<evidence type="ECO:0000313" key="2">
    <source>
        <dbReference type="Proteomes" id="UP001595713"/>
    </source>
</evidence>
<sequence>MSDFHLVPHPDKPSVAVTAITVSVTRSGDTLTFTYAVDGDLNRVSWPAPAAAARTDDLWMHTCFEAFVQPVGHAGYVELNLSPSGRWASYAFDGHRQGMRDAAAIPRVAWSRPTMKATVDLSEIGGMAWRLGLTAVIEASDGSKSFWALEHAPGAPAPDFHNADCFIATLPAPTAP</sequence>
<gene>
    <name evidence="1" type="ORF">ACFONA_14815</name>
</gene>
<dbReference type="Gene3D" id="2.60.40.1190">
    <property type="match status" value="1"/>
</dbReference>
<name>A0ABV7SY41_9SPHN</name>
<comment type="caution">
    <text evidence="1">The sequence shown here is derived from an EMBL/GenBank/DDBJ whole genome shotgun (WGS) entry which is preliminary data.</text>
</comment>
<proteinExistence type="predicted"/>
<reference evidence="2" key="1">
    <citation type="journal article" date="2019" name="Int. J. Syst. Evol. Microbiol.">
        <title>The Global Catalogue of Microorganisms (GCM) 10K type strain sequencing project: providing services to taxonomists for standard genome sequencing and annotation.</title>
        <authorList>
            <consortium name="The Broad Institute Genomics Platform"/>
            <consortium name="The Broad Institute Genome Sequencing Center for Infectious Disease"/>
            <person name="Wu L."/>
            <person name="Ma J."/>
        </authorList>
    </citation>
    <scope>NUCLEOTIDE SEQUENCE [LARGE SCALE GENOMIC DNA]</scope>
    <source>
        <strain evidence="2">KCTC 42739</strain>
    </source>
</reference>
<dbReference type="CDD" id="cd09627">
    <property type="entry name" value="DOMON_murB_like"/>
    <property type="match status" value="1"/>
</dbReference>
<protein>
    <submittedName>
        <fullName evidence="1">DOMON-like domain-containing protein</fullName>
    </submittedName>
</protein>
<dbReference type="Proteomes" id="UP001595713">
    <property type="component" value="Unassembled WGS sequence"/>
</dbReference>
<organism evidence="1 2">
    <name type="scientific">Sphingomonas hylomeconis</name>
    <dbReference type="NCBI Taxonomy" id="1395958"/>
    <lineage>
        <taxon>Bacteria</taxon>
        <taxon>Pseudomonadati</taxon>
        <taxon>Pseudomonadota</taxon>
        <taxon>Alphaproteobacteria</taxon>
        <taxon>Sphingomonadales</taxon>
        <taxon>Sphingomonadaceae</taxon>
        <taxon>Sphingomonas</taxon>
    </lineage>
</organism>
<keyword evidence="2" id="KW-1185">Reference proteome</keyword>
<dbReference type="EMBL" id="JBHRXP010000007">
    <property type="protein sequence ID" value="MFC3581443.1"/>
    <property type="molecule type" value="Genomic_DNA"/>
</dbReference>